<feature type="compositionally biased region" description="Acidic residues" evidence="1">
    <location>
        <begin position="27"/>
        <end position="36"/>
    </location>
</feature>
<feature type="region of interest" description="Disordered" evidence="1">
    <location>
        <begin position="130"/>
        <end position="150"/>
    </location>
</feature>
<sequence length="553" mass="64305">MVPCNCSKCNGKIVDVRTKLNHKADRDSDDDQDSEVVQDYSNSLPSSFEDYSNPLPSSSEDYGNPLPEDNPVSSDEDSDNNRNVIQRMEMEEIDDLSTDLLHRQHSRRYANQQATITEEEIPPELFITDEESSETDEESNESEINNGNNNDYEYTEIFENYAPPVYEQFQDRISPDTNANRQFLWILLWIMSFRKRFNIPETATEALIQFIKLLLIEIGGSNFEEFPGSLYLARNVLGLKDQHHNFAACLKCHKLYNKKEVEEFQQNGNLTVMKCSHVEFPNSTSRRLKQCQTPLAERSTLLHGRIKIRSEKIFPFASIRNQLASMYCRLGFERNLRHWSERKRFDNILTDIYDSQVWKNFKETSDENSAKFFRPEVADSNLGLMLNLDWFQPYNGVIHSTGVIYAAICNLPQDMRFKRENMLVLGLLPGPNEFINRDSAQFRKNALGWCRCNSNAARNRFVKTTGVRWSELLRLPYFDPIRFLSIDPMHCLFLGIAKWIVKQIWVDENILKPETLKEIQKKMNQFQVPDDIGRIPGKVECGEGFANFTADQW</sequence>
<dbReference type="eggNOG" id="ENOG502SR5Z">
    <property type="taxonomic scope" value="Eukaryota"/>
</dbReference>
<reference evidence="2" key="1">
    <citation type="submission" date="2013-07" db="EMBL/GenBank/DDBJ databases">
        <title>The genome of an arbuscular mycorrhizal fungus provides insights into the evolution of the oldest plant symbiosis.</title>
        <authorList>
            <consortium name="DOE Joint Genome Institute"/>
            <person name="Tisserant E."/>
            <person name="Malbreil M."/>
            <person name="Kuo A."/>
            <person name="Kohler A."/>
            <person name="Symeonidi A."/>
            <person name="Balestrini R."/>
            <person name="Charron P."/>
            <person name="Duensing N."/>
            <person name="Frei-dit-Frey N."/>
            <person name="Gianinazzi-Pearson V."/>
            <person name="Gilbert B."/>
            <person name="Handa Y."/>
            <person name="Hijri M."/>
            <person name="Kaul R."/>
            <person name="Kawaguchi M."/>
            <person name="Krajinski F."/>
            <person name="Lammers P."/>
            <person name="Lapierre D."/>
            <person name="Masclaux F.G."/>
            <person name="Murat C."/>
            <person name="Morin E."/>
            <person name="Ndikumana S."/>
            <person name="Pagni M."/>
            <person name="Petitpierre D."/>
            <person name="Requena N."/>
            <person name="Rosikiewicz P."/>
            <person name="Riley R."/>
            <person name="Saito K."/>
            <person name="San Clemente H."/>
            <person name="Shapiro H."/>
            <person name="van Tuinen D."/>
            <person name="Becard G."/>
            <person name="Bonfante P."/>
            <person name="Paszkowski U."/>
            <person name="Shachar-Hill Y."/>
            <person name="Young J.P."/>
            <person name="Sanders I.R."/>
            <person name="Henrissat B."/>
            <person name="Rensing S.A."/>
            <person name="Grigoriev I.V."/>
            <person name="Corradi N."/>
            <person name="Roux C."/>
            <person name="Martin F."/>
        </authorList>
    </citation>
    <scope>NUCLEOTIDE SEQUENCE</scope>
    <source>
        <strain evidence="2">DAOM 197198</strain>
    </source>
</reference>
<dbReference type="VEuPathDB" id="FungiDB:RhiirFUN_013466"/>
<protein>
    <recommendedName>
        <fullName evidence="3">Transposase domain-containing protein</fullName>
    </recommendedName>
</protein>
<dbReference type="PANTHER" id="PTHR46579:SF2">
    <property type="entry name" value="C2H2-TYPE DOMAIN-CONTAINING PROTEIN"/>
    <property type="match status" value="1"/>
</dbReference>
<organism evidence="2">
    <name type="scientific">Rhizophagus irregularis (strain DAOM 181602 / DAOM 197198 / MUCL 43194)</name>
    <name type="common">Arbuscular mycorrhizal fungus</name>
    <name type="synonym">Glomus intraradices</name>
    <dbReference type="NCBI Taxonomy" id="747089"/>
    <lineage>
        <taxon>Eukaryota</taxon>
        <taxon>Fungi</taxon>
        <taxon>Fungi incertae sedis</taxon>
        <taxon>Mucoromycota</taxon>
        <taxon>Glomeromycotina</taxon>
        <taxon>Glomeromycetes</taxon>
        <taxon>Glomerales</taxon>
        <taxon>Glomeraceae</taxon>
        <taxon>Rhizophagus</taxon>
    </lineage>
</organism>
<dbReference type="AlphaFoldDB" id="U9UR66"/>
<evidence type="ECO:0000256" key="1">
    <source>
        <dbReference type="SAM" id="MobiDB-lite"/>
    </source>
</evidence>
<name>U9UR66_RHIID</name>
<accession>U9UR66</accession>
<feature type="compositionally biased region" description="Acidic residues" evidence="1">
    <location>
        <begin position="130"/>
        <end position="141"/>
    </location>
</feature>
<gene>
    <name evidence="2" type="ORF">GLOINDRAFT_21116</name>
</gene>
<feature type="compositionally biased region" description="Polar residues" evidence="1">
    <location>
        <begin position="40"/>
        <end position="61"/>
    </location>
</feature>
<feature type="region of interest" description="Disordered" evidence="1">
    <location>
        <begin position="22"/>
        <end position="80"/>
    </location>
</feature>
<dbReference type="EMBL" id="KI279569">
    <property type="protein sequence ID" value="ESA18056.1"/>
    <property type="molecule type" value="Genomic_DNA"/>
</dbReference>
<evidence type="ECO:0000313" key="2">
    <source>
        <dbReference type="EMBL" id="ESA18056.1"/>
    </source>
</evidence>
<proteinExistence type="predicted"/>
<dbReference type="PANTHER" id="PTHR46579">
    <property type="entry name" value="F5/8 TYPE C DOMAIN-CONTAINING PROTEIN-RELATED"/>
    <property type="match status" value="1"/>
</dbReference>
<dbReference type="VEuPathDB" id="FungiDB:RhiirFUN_003925"/>
<evidence type="ECO:0008006" key="3">
    <source>
        <dbReference type="Google" id="ProtNLM"/>
    </source>
</evidence>
<dbReference type="HOGENOM" id="CLU_492691_0_0_1"/>